<dbReference type="Proteomes" id="UP001165063">
    <property type="component" value="Unassembled WGS sequence"/>
</dbReference>
<dbReference type="OrthoDB" id="17255at2759"/>
<reference evidence="3" key="1">
    <citation type="submission" date="2023-04" db="EMBL/GenBank/DDBJ databases">
        <title>Ambrosiozyma monospora NBRC 1965.</title>
        <authorList>
            <person name="Ichikawa N."/>
            <person name="Sato H."/>
            <person name="Tonouchi N."/>
        </authorList>
    </citation>
    <scope>NUCLEOTIDE SEQUENCE</scope>
    <source>
        <strain evidence="3">NBRC 1965</strain>
    </source>
</reference>
<keyword evidence="1" id="KW-0732">Signal</keyword>
<comment type="caution">
    <text evidence="3">The sequence shown here is derived from an EMBL/GenBank/DDBJ whole genome shotgun (WGS) entry which is preliminary data.</text>
</comment>
<sequence length="398" mass="45579">MMGFSTALILVVATVNLAINKLSNNFEKYLETPKKSKYKPYIRSIYNWNLQFNAILLTTYHRFINPRPDGLLGEYGGEVDHLIVYPIKSATTGFKMTQWEMTQYGLKYDRIYMFAVYSEKNQRYEGFNMSKAAKLITLKIKSFNGTHFEFEYISKETGSAKTFQLPCEIDFDFIAKHSSFGSVSKPINLWSSNFEGYILDNFLSDDFKSVFELPEDTVLIVSADGKPCSLGVPKKLTGRRTMFQDYYPLLTVSQESYNAVHKDVGTEGNYVRMESFRPNLVLKNVARPFDEEFYLKFDIVGTNTKKTGSYRYHFSTSMKCARCTIPNINPKTGVPDDKSTVSKKMAKYRRTDDGSPYSSIFGVYTVNHDVGITIKQGDKVDILCRASKHLLPKDNPFR</sequence>
<protein>
    <submittedName>
        <fullName evidence="3">Unnamed protein product</fullName>
    </submittedName>
</protein>
<feature type="chain" id="PRO_5040908971" evidence="1">
    <location>
        <begin position="19"/>
        <end position="398"/>
    </location>
</feature>
<dbReference type="Pfam" id="PF03473">
    <property type="entry name" value="MOSC"/>
    <property type="match status" value="1"/>
</dbReference>
<name>A0A9W7DDG6_AMBMO</name>
<dbReference type="EMBL" id="BSXU01000545">
    <property type="protein sequence ID" value="GMG21069.1"/>
    <property type="molecule type" value="Genomic_DNA"/>
</dbReference>
<evidence type="ECO:0000313" key="4">
    <source>
        <dbReference type="Proteomes" id="UP001165063"/>
    </source>
</evidence>
<proteinExistence type="predicted"/>
<dbReference type="GO" id="GO:0030170">
    <property type="term" value="F:pyridoxal phosphate binding"/>
    <property type="evidence" value="ECO:0007669"/>
    <property type="project" value="InterPro"/>
</dbReference>
<evidence type="ECO:0000259" key="2">
    <source>
        <dbReference type="PROSITE" id="PS51340"/>
    </source>
</evidence>
<accession>A0A9W7DDG6</accession>
<gene>
    <name evidence="3" type="ORF">Amon01_000170200</name>
</gene>
<dbReference type="GO" id="GO:0030151">
    <property type="term" value="F:molybdenum ion binding"/>
    <property type="evidence" value="ECO:0007669"/>
    <property type="project" value="InterPro"/>
</dbReference>
<dbReference type="InterPro" id="IPR005302">
    <property type="entry name" value="MoCF_Sase_C"/>
</dbReference>
<feature type="signal peptide" evidence="1">
    <location>
        <begin position="1"/>
        <end position="18"/>
    </location>
</feature>
<evidence type="ECO:0000256" key="1">
    <source>
        <dbReference type="SAM" id="SignalP"/>
    </source>
</evidence>
<dbReference type="PROSITE" id="PS51340">
    <property type="entry name" value="MOSC"/>
    <property type="match status" value="1"/>
</dbReference>
<dbReference type="AlphaFoldDB" id="A0A9W7DDG6"/>
<dbReference type="GO" id="GO:0003824">
    <property type="term" value="F:catalytic activity"/>
    <property type="evidence" value="ECO:0007669"/>
    <property type="project" value="InterPro"/>
</dbReference>
<feature type="domain" description="MOSC" evidence="2">
    <location>
        <begin position="208"/>
        <end position="383"/>
    </location>
</feature>
<keyword evidence="4" id="KW-1185">Reference proteome</keyword>
<organism evidence="3 4">
    <name type="scientific">Ambrosiozyma monospora</name>
    <name type="common">Yeast</name>
    <name type="synonym">Endomycopsis monosporus</name>
    <dbReference type="NCBI Taxonomy" id="43982"/>
    <lineage>
        <taxon>Eukaryota</taxon>
        <taxon>Fungi</taxon>
        <taxon>Dikarya</taxon>
        <taxon>Ascomycota</taxon>
        <taxon>Saccharomycotina</taxon>
        <taxon>Pichiomycetes</taxon>
        <taxon>Pichiales</taxon>
        <taxon>Pichiaceae</taxon>
        <taxon>Ambrosiozyma</taxon>
    </lineage>
</organism>
<evidence type="ECO:0000313" key="3">
    <source>
        <dbReference type="EMBL" id="GMG21069.1"/>
    </source>
</evidence>